<organism evidence="2 3">
    <name type="scientific">Dendrobium thyrsiflorum</name>
    <name type="common">Pinecone-like raceme dendrobium</name>
    <name type="synonym">Orchid</name>
    <dbReference type="NCBI Taxonomy" id="117978"/>
    <lineage>
        <taxon>Eukaryota</taxon>
        <taxon>Viridiplantae</taxon>
        <taxon>Streptophyta</taxon>
        <taxon>Embryophyta</taxon>
        <taxon>Tracheophyta</taxon>
        <taxon>Spermatophyta</taxon>
        <taxon>Magnoliopsida</taxon>
        <taxon>Liliopsida</taxon>
        <taxon>Asparagales</taxon>
        <taxon>Orchidaceae</taxon>
        <taxon>Epidendroideae</taxon>
        <taxon>Malaxideae</taxon>
        <taxon>Dendrobiinae</taxon>
        <taxon>Dendrobium</taxon>
    </lineage>
</organism>
<evidence type="ECO:0000256" key="1">
    <source>
        <dbReference type="SAM" id="MobiDB-lite"/>
    </source>
</evidence>
<dbReference type="Proteomes" id="UP001552299">
    <property type="component" value="Unassembled WGS sequence"/>
</dbReference>
<feature type="region of interest" description="Disordered" evidence="1">
    <location>
        <begin position="1"/>
        <end position="32"/>
    </location>
</feature>
<dbReference type="EMBL" id="JANQDX010000004">
    <property type="protein sequence ID" value="KAL0926044.1"/>
    <property type="molecule type" value="Genomic_DNA"/>
</dbReference>
<keyword evidence="3" id="KW-1185">Reference proteome</keyword>
<gene>
    <name evidence="2" type="ORF">M5K25_004425</name>
</gene>
<protein>
    <submittedName>
        <fullName evidence="2">Uncharacterized protein</fullName>
    </submittedName>
</protein>
<feature type="compositionally biased region" description="Basic and acidic residues" evidence="1">
    <location>
        <begin position="13"/>
        <end position="22"/>
    </location>
</feature>
<evidence type="ECO:0000313" key="3">
    <source>
        <dbReference type="Proteomes" id="UP001552299"/>
    </source>
</evidence>
<dbReference type="AlphaFoldDB" id="A0ABD0VLW5"/>
<proteinExistence type="predicted"/>
<evidence type="ECO:0000313" key="2">
    <source>
        <dbReference type="EMBL" id="KAL0926044.1"/>
    </source>
</evidence>
<name>A0ABD0VLW5_DENTH</name>
<reference evidence="2 3" key="1">
    <citation type="journal article" date="2024" name="Plant Biotechnol. J.">
        <title>Dendrobium thyrsiflorum genome and its molecular insights into genes involved in important horticultural traits.</title>
        <authorList>
            <person name="Chen B."/>
            <person name="Wang J.Y."/>
            <person name="Zheng P.J."/>
            <person name="Li K.L."/>
            <person name="Liang Y.M."/>
            <person name="Chen X.F."/>
            <person name="Zhang C."/>
            <person name="Zhao X."/>
            <person name="He X."/>
            <person name="Zhang G.Q."/>
            <person name="Liu Z.J."/>
            <person name="Xu Q."/>
        </authorList>
    </citation>
    <scope>NUCLEOTIDE SEQUENCE [LARGE SCALE GENOMIC DNA]</scope>
    <source>
        <strain evidence="2">GZMU011</strain>
    </source>
</reference>
<accession>A0ABD0VLW5</accession>
<sequence>MGRISEEGSEGGTEGKKKRFEETVEEQSPPPSVRIRRLAISNPVGAVRRLDSNNVNLMQREWTDSVWGRLVDAVRCYLLSCAVRVIILSDTVPMMYSTLWILFY</sequence>
<comment type="caution">
    <text evidence="2">The sequence shown here is derived from an EMBL/GenBank/DDBJ whole genome shotgun (WGS) entry which is preliminary data.</text>
</comment>